<dbReference type="RefSeq" id="XP_001470927.1">
    <property type="nucleotide sequence ID" value="XM_001470877.2"/>
</dbReference>
<organism evidence="2 3">
    <name type="scientific">Tetrahymena thermophila (strain SB210)</name>
    <dbReference type="NCBI Taxonomy" id="312017"/>
    <lineage>
        <taxon>Eukaryota</taxon>
        <taxon>Sar</taxon>
        <taxon>Alveolata</taxon>
        <taxon>Ciliophora</taxon>
        <taxon>Intramacronucleata</taxon>
        <taxon>Oligohymenophorea</taxon>
        <taxon>Hymenostomatida</taxon>
        <taxon>Tetrahymenina</taxon>
        <taxon>Tetrahymenidae</taxon>
        <taxon>Tetrahymena</taxon>
    </lineage>
</organism>
<reference evidence="3" key="1">
    <citation type="journal article" date="2006" name="PLoS Biol.">
        <title>Macronuclear genome sequence of the ciliate Tetrahymena thermophila, a model eukaryote.</title>
        <authorList>
            <person name="Eisen J.A."/>
            <person name="Coyne R.S."/>
            <person name="Wu M."/>
            <person name="Wu D."/>
            <person name="Thiagarajan M."/>
            <person name="Wortman J.R."/>
            <person name="Badger J.H."/>
            <person name="Ren Q."/>
            <person name="Amedeo P."/>
            <person name="Jones K.M."/>
            <person name="Tallon L.J."/>
            <person name="Delcher A.L."/>
            <person name="Salzberg S.L."/>
            <person name="Silva J.C."/>
            <person name="Haas B.J."/>
            <person name="Majoros W.H."/>
            <person name="Farzad M."/>
            <person name="Carlton J.M."/>
            <person name="Smith R.K. Jr."/>
            <person name="Garg J."/>
            <person name="Pearlman R.E."/>
            <person name="Karrer K.M."/>
            <person name="Sun L."/>
            <person name="Manning G."/>
            <person name="Elde N.C."/>
            <person name="Turkewitz A.P."/>
            <person name="Asai D.J."/>
            <person name="Wilkes D.E."/>
            <person name="Wang Y."/>
            <person name="Cai H."/>
            <person name="Collins K."/>
            <person name="Stewart B.A."/>
            <person name="Lee S.R."/>
            <person name="Wilamowska K."/>
            <person name="Weinberg Z."/>
            <person name="Ruzzo W.L."/>
            <person name="Wloga D."/>
            <person name="Gaertig J."/>
            <person name="Frankel J."/>
            <person name="Tsao C.-C."/>
            <person name="Gorovsky M.A."/>
            <person name="Keeling P.J."/>
            <person name="Waller R.F."/>
            <person name="Patron N.J."/>
            <person name="Cherry J.M."/>
            <person name="Stover N.A."/>
            <person name="Krieger C.J."/>
            <person name="del Toro C."/>
            <person name="Ryder H.F."/>
            <person name="Williamson S.C."/>
            <person name="Barbeau R.A."/>
            <person name="Hamilton E.P."/>
            <person name="Orias E."/>
        </authorList>
    </citation>
    <scope>NUCLEOTIDE SEQUENCE [LARGE SCALE GENOMIC DNA]</scope>
    <source>
        <strain evidence="3">SB210</strain>
    </source>
</reference>
<accession>A4VD94</accession>
<evidence type="ECO:0000256" key="1">
    <source>
        <dbReference type="SAM" id="SignalP"/>
    </source>
</evidence>
<dbReference type="InterPro" id="IPR053215">
    <property type="entry name" value="TKL_Ser/Thr_kinase"/>
</dbReference>
<dbReference type="HOGENOM" id="CLU_610552_0_0_1"/>
<keyword evidence="1" id="KW-0732">Signal</keyword>
<dbReference type="KEGG" id="tet:TTHERM_00305641"/>
<sequence>MERRIFSQDKNLLFVGLILTALLSITNAQSSIQNCEQMKNGMCVSCLKGFALSSNRQSCVTSPISNCVYLDIQNNCIECTCGMVVNPEGTQCINVSIEGCRKVDTSGKCIEAKPFYMLTPQGVFFNMNNNCKVKSNIWNTFDCSQCHEGYYLQNGRCMELSTIASYSNTYAANFMIDATNNLVFTCLGGYQNIQQNSQNGCYLTISNCITYVYNGGLASCWTCDVGYISSNNGTVCTIDNNQIQNCAQIDNPASYQCVRCNSESLILSGPNLCTSRVQVTGCANHDPKQNTCLQCDSSHFLQSSTTCTSRANNANCSIVDPQADKCIACSNYTLYYLDSSTKTCKTRVNIGDANCIQYDPNSDSCTLCKQAYYLFSGTCTARTTTNCINGVPDKNKCSLCNADYILLPDGTCKQDTIGKKCLAIDSSGVCTQCIDGYGIAQQGETCYDNFQNIPMCSVYVKSSQTTCQQCQTGFLLSTDSQQCLISYGSCKQQAPTCNQSYQSTPSSYEKYTCDFAAIIQNQTISSIIIQFQFILYAIVIIMCLQV</sequence>
<dbReference type="InParanoid" id="A4VD94"/>
<dbReference type="PANTHER" id="PTHR45756">
    <property type="entry name" value="PALMITOYLTRANSFERASE"/>
    <property type="match status" value="1"/>
</dbReference>
<dbReference type="PANTHER" id="PTHR45756:SF1">
    <property type="entry name" value="PROTEIN KINASE DOMAIN CONTAINING PROTEIN"/>
    <property type="match status" value="1"/>
</dbReference>
<feature type="signal peptide" evidence="1">
    <location>
        <begin position="1"/>
        <end position="28"/>
    </location>
</feature>
<feature type="chain" id="PRO_5002675319" description="Transmembrane protein" evidence="1">
    <location>
        <begin position="29"/>
        <end position="546"/>
    </location>
</feature>
<dbReference type="Proteomes" id="UP000009168">
    <property type="component" value="Unassembled WGS sequence"/>
</dbReference>
<dbReference type="GeneID" id="7829325"/>
<evidence type="ECO:0000313" key="3">
    <source>
        <dbReference type="Proteomes" id="UP000009168"/>
    </source>
</evidence>
<dbReference type="InterPro" id="IPR009030">
    <property type="entry name" value="Growth_fac_rcpt_cys_sf"/>
</dbReference>
<name>A4VD94_TETTS</name>
<evidence type="ECO:0008006" key="4">
    <source>
        <dbReference type="Google" id="ProtNLM"/>
    </source>
</evidence>
<protein>
    <recommendedName>
        <fullName evidence="4">Transmembrane protein</fullName>
    </recommendedName>
</protein>
<dbReference type="EMBL" id="GG662608">
    <property type="protein sequence ID" value="EDK31499.1"/>
    <property type="molecule type" value="Genomic_DNA"/>
</dbReference>
<gene>
    <name evidence="2" type="ORF">TTHERM_00305641</name>
</gene>
<keyword evidence="3" id="KW-1185">Reference proteome</keyword>
<dbReference type="SUPFAM" id="SSF57184">
    <property type="entry name" value="Growth factor receptor domain"/>
    <property type="match status" value="1"/>
</dbReference>
<proteinExistence type="predicted"/>
<dbReference type="AlphaFoldDB" id="A4VD94"/>
<evidence type="ECO:0000313" key="2">
    <source>
        <dbReference type="EMBL" id="EDK31499.1"/>
    </source>
</evidence>